<proteinExistence type="predicted"/>
<dbReference type="AlphaFoldDB" id="A0A7L4ZY58"/>
<accession>A0A7L4ZY58</accession>
<keyword evidence="2" id="KW-1185">Reference proteome</keyword>
<evidence type="ECO:0000313" key="1">
    <source>
        <dbReference type="EMBL" id="KAA9333354.1"/>
    </source>
</evidence>
<dbReference type="Pfam" id="PF09837">
    <property type="entry name" value="DUF2064"/>
    <property type="match status" value="1"/>
</dbReference>
<dbReference type="Proteomes" id="UP000326380">
    <property type="component" value="Unassembled WGS sequence"/>
</dbReference>
<dbReference type="Gene3D" id="3.90.550.10">
    <property type="entry name" value="Spore Coat Polysaccharide Biosynthesis Protein SpsA, Chain A"/>
    <property type="match status" value="1"/>
</dbReference>
<dbReference type="NCBIfam" id="TIGR04282">
    <property type="entry name" value="glyco_like_cofC"/>
    <property type="match status" value="1"/>
</dbReference>
<sequence length="224" mass="24066">MVNHLLVFARHPELGQVKTRLAHAVGAEEALRVYRALLASTHSAVDAVAAQKTLWLAGHAPTGESEFAHWAGFEQHPQPAGDLGQRMYAAFAAAFAAGATAAVIIGTDCPDLRPAHLNAAFYQLQNHDVVIGPALDGGYYLLGLRTLVPDFFLHKPWSTDAVLTATLADAQRLGLRVAQLPALSDVDTAADLAAWQNWKYATPLAQAPAHQHKDNGGRKSTWDL</sequence>
<dbReference type="InterPro" id="IPR029044">
    <property type="entry name" value="Nucleotide-diphossugar_trans"/>
</dbReference>
<dbReference type="InterPro" id="IPR018641">
    <property type="entry name" value="Trfase_1_rSAM/seldom-assoc"/>
</dbReference>
<evidence type="ECO:0000313" key="2">
    <source>
        <dbReference type="Proteomes" id="UP000326380"/>
    </source>
</evidence>
<comment type="caution">
    <text evidence="1">The sequence shown here is derived from an EMBL/GenBank/DDBJ whole genome shotgun (WGS) entry which is preliminary data.</text>
</comment>
<dbReference type="PANTHER" id="PTHR36529:SF1">
    <property type="entry name" value="GLYCOSYLTRANSFERASE"/>
    <property type="match status" value="1"/>
</dbReference>
<dbReference type="SUPFAM" id="SSF53448">
    <property type="entry name" value="Nucleotide-diphospho-sugar transferases"/>
    <property type="match status" value="1"/>
</dbReference>
<reference evidence="1 2" key="1">
    <citation type="submission" date="2019-09" db="EMBL/GenBank/DDBJ databases">
        <title>Genome sequence of Hymenobacter sp. M3.</title>
        <authorList>
            <person name="Srinivasan S."/>
        </authorList>
    </citation>
    <scope>NUCLEOTIDE SEQUENCE [LARGE SCALE GENOMIC DNA]</scope>
    <source>
        <strain evidence="1 2">M3</strain>
    </source>
</reference>
<protein>
    <submittedName>
        <fullName evidence="1">Glycosyltransferase</fullName>
    </submittedName>
</protein>
<name>A0A7L4ZY58_9BACT</name>
<dbReference type="RefSeq" id="WP_151078775.1">
    <property type="nucleotide sequence ID" value="NZ_CP047647.1"/>
</dbReference>
<dbReference type="PANTHER" id="PTHR36529">
    <property type="entry name" value="SLL1095 PROTEIN"/>
    <property type="match status" value="1"/>
</dbReference>
<dbReference type="EMBL" id="VTWU01000003">
    <property type="protein sequence ID" value="KAA9333354.1"/>
    <property type="molecule type" value="Genomic_DNA"/>
</dbReference>
<gene>
    <name evidence="1" type="ORF">F0P96_10315</name>
</gene>
<organism evidence="1 2">
    <name type="scientific">Hymenobacter busanensis</name>
    <dbReference type="NCBI Taxonomy" id="2607656"/>
    <lineage>
        <taxon>Bacteria</taxon>
        <taxon>Pseudomonadati</taxon>
        <taxon>Bacteroidota</taxon>
        <taxon>Cytophagia</taxon>
        <taxon>Cytophagales</taxon>
        <taxon>Hymenobacteraceae</taxon>
        <taxon>Hymenobacter</taxon>
    </lineage>
</organism>